<dbReference type="PANTHER" id="PTHR33048:SF92">
    <property type="entry name" value="INTEGRAL MEMBRANE PROTEIN"/>
    <property type="match status" value="1"/>
</dbReference>
<comment type="subcellular location">
    <subcellularLocation>
        <location evidence="1">Membrane</location>
        <topology evidence="1">Multi-pass membrane protein</topology>
    </subcellularLocation>
</comment>
<feature type="region of interest" description="Disordered" evidence="6">
    <location>
        <begin position="250"/>
        <end position="304"/>
    </location>
</feature>
<evidence type="ECO:0000256" key="6">
    <source>
        <dbReference type="SAM" id="MobiDB-lite"/>
    </source>
</evidence>
<evidence type="ECO:0000256" key="1">
    <source>
        <dbReference type="ARBA" id="ARBA00004141"/>
    </source>
</evidence>
<keyword evidence="2 7" id="KW-0812">Transmembrane</keyword>
<gene>
    <name evidence="9" type="ORF">PG991_007655</name>
</gene>
<evidence type="ECO:0000256" key="3">
    <source>
        <dbReference type="ARBA" id="ARBA00022989"/>
    </source>
</evidence>
<reference evidence="9 10" key="1">
    <citation type="submission" date="2023-01" db="EMBL/GenBank/DDBJ databases">
        <title>Analysis of 21 Apiospora genomes using comparative genomics revels a genus with tremendous synthesis potential of carbohydrate active enzymes and secondary metabolites.</title>
        <authorList>
            <person name="Sorensen T."/>
        </authorList>
    </citation>
    <scope>NUCLEOTIDE SEQUENCE [LARGE SCALE GENOMIC DNA]</scope>
    <source>
        <strain evidence="9 10">CBS 20057</strain>
    </source>
</reference>
<organism evidence="9 10">
    <name type="scientific">Apiospora marii</name>
    <dbReference type="NCBI Taxonomy" id="335849"/>
    <lineage>
        <taxon>Eukaryota</taxon>
        <taxon>Fungi</taxon>
        <taxon>Dikarya</taxon>
        <taxon>Ascomycota</taxon>
        <taxon>Pezizomycotina</taxon>
        <taxon>Sordariomycetes</taxon>
        <taxon>Xylariomycetidae</taxon>
        <taxon>Amphisphaeriales</taxon>
        <taxon>Apiosporaceae</taxon>
        <taxon>Apiospora</taxon>
    </lineage>
</organism>
<dbReference type="InterPro" id="IPR052337">
    <property type="entry name" value="SAT4-like"/>
</dbReference>
<dbReference type="EMBL" id="JAQQWI010000010">
    <property type="protein sequence ID" value="KAK8018465.1"/>
    <property type="molecule type" value="Genomic_DNA"/>
</dbReference>
<evidence type="ECO:0000256" key="2">
    <source>
        <dbReference type="ARBA" id="ARBA00022692"/>
    </source>
</evidence>
<feature type="region of interest" description="Disordered" evidence="6">
    <location>
        <begin position="342"/>
        <end position="377"/>
    </location>
</feature>
<feature type="transmembrane region" description="Helical" evidence="7">
    <location>
        <begin position="21"/>
        <end position="45"/>
    </location>
</feature>
<dbReference type="Pfam" id="PF20684">
    <property type="entry name" value="Fung_rhodopsin"/>
    <property type="match status" value="1"/>
</dbReference>
<name>A0ABR1RU26_9PEZI</name>
<feature type="domain" description="Rhodopsin" evidence="8">
    <location>
        <begin position="8"/>
        <end position="241"/>
    </location>
</feature>
<evidence type="ECO:0000256" key="4">
    <source>
        <dbReference type="ARBA" id="ARBA00023136"/>
    </source>
</evidence>
<evidence type="ECO:0000313" key="10">
    <source>
        <dbReference type="Proteomes" id="UP001396898"/>
    </source>
</evidence>
<evidence type="ECO:0000256" key="5">
    <source>
        <dbReference type="ARBA" id="ARBA00038359"/>
    </source>
</evidence>
<proteinExistence type="inferred from homology"/>
<keyword evidence="4 7" id="KW-0472">Membrane</keyword>
<evidence type="ECO:0000256" key="7">
    <source>
        <dbReference type="SAM" id="Phobius"/>
    </source>
</evidence>
<comment type="similarity">
    <text evidence="5">Belongs to the SAT4 family.</text>
</comment>
<feature type="transmembrane region" description="Helical" evidence="7">
    <location>
        <begin position="103"/>
        <end position="124"/>
    </location>
</feature>
<feature type="transmembrane region" description="Helical" evidence="7">
    <location>
        <begin position="216"/>
        <end position="235"/>
    </location>
</feature>
<keyword evidence="10" id="KW-1185">Reference proteome</keyword>
<dbReference type="Proteomes" id="UP001396898">
    <property type="component" value="Unassembled WGS sequence"/>
</dbReference>
<protein>
    <recommendedName>
        <fullName evidence="8">Rhodopsin domain-containing protein</fullName>
    </recommendedName>
</protein>
<accession>A0ABR1RU26</accession>
<feature type="transmembrane region" description="Helical" evidence="7">
    <location>
        <begin position="183"/>
        <end position="204"/>
    </location>
</feature>
<keyword evidence="3 7" id="KW-1133">Transmembrane helix</keyword>
<evidence type="ECO:0000313" key="9">
    <source>
        <dbReference type="EMBL" id="KAK8018465.1"/>
    </source>
</evidence>
<sequence>MAYIFVGLRIAVRIHWKQKHLIISDIWLVLAALCVLGLVICDTITYHMGRMADPTPRANVKLRKIWFAMNYLFDAGLYLPKLSMVAIYYHLIPLHFHMLRRALHFIAFFVGSAFFITFFSDTFWCGPHPSVQWYPGPHSCSAFESKTLMQLNWSLCFSCEAFLFILPFPLLTSLTSLSGREKAGLVGIFTLGAVTIGVSSGRFATMMMKGNDISLYVWNTTEFSVSIMIVAATALRPLIRKAWEATTFTSRHTGSSSGRLGPRFFKNGSGGTGDSTRELKPGLSSSSADHPQPHPLQRQMSPSSWHDRIMSIAEEGGDGAGDIPLSPISPISQNAIVKTERFSISSGHQPAPPPPRMSMDLESGGSGIWDGRSKLLV</sequence>
<dbReference type="PANTHER" id="PTHR33048">
    <property type="entry name" value="PTH11-LIKE INTEGRAL MEMBRANE PROTEIN (AFU_ORTHOLOGUE AFUA_5G11245)"/>
    <property type="match status" value="1"/>
</dbReference>
<dbReference type="InterPro" id="IPR049326">
    <property type="entry name" value="Rhodopsin_dom_fungi"/>
</dbReference>
<feature type="transmembrane region" description="Helical" evidence="7">
    <location>
        <begin position="65"/>
        <end position="91"/>
    </location>
</feature>
<evidence type="ECO:0000259" key="8">
    <source>
        <dbReference type="Pfam" id="PF20684"/>
    </source>
</evidence>
<comment type="caution">
    <text evidence="9">The sequence shown here is derived from an EMBL/GenBank/DDBJ whole genome shotgun (WGS) entry which is preliminary data.</text>
</comment>
<feature type="transmembrane region" description="Helical" evidence="7">
    <location>
        <begin position="151"/>
        <end position="171"/>
    </location>
</feature>